<sequence>MASPPSNSLPKAPLPAITISTSSIYQYRLADISSRATFQDALNTLFQSEILGPQTPILASSLYTTTLSRISQKVSLGSQIVEADSFAAVACWEPPGAVHPKHTASQLAEIAKTRPVYADFIRDIEDARSECLGEFENRCWQLSLMARDPERRSKGAVRAILEPFLERARREGTPVWCVAGNERARDVYQYFGFRVVRVVRSGQGEGVRTWCMVFNWPVKSLE</sequence>
<reference evidence="2 3" key="1">
    <citation type="journal article" date="2024" name="Commun. Biol.">
        <title>Comparative genomic analysis of thermophilic fungi reveals convergent evolutionary adaptations and gene losses.</title>
        <authorList>
            <person name="Steindorff A.S."/>
            <person name="Aguilar-Pontes M.V."/>
            <person name="Robinson A.J."/>
            <person name="Andreopoulos B."/>
            <person name="LaButti K."/>
            <person name="Kuo A."/>
            <person name="Mondo S."/>
            <person name="Riley R."/>
            <person name="Otillar R."/>
            <person name="Haridas S."/>
            <person name="Lipzen A."/>
            <person name="Grimwood J."/>
            <person name="Schmutz J."/>
            <person name="Clum A."/>
            <person name="Reid I.D."/>
            <person name="Moisan M.C."/>
            <person name="Butler G."/>
            <person name="Nguyen T.T.M."/>
            <person name="Dewar K."/>
            <person name="Conant G."/>
            <person name="Drula E."/>
            <person name="Henrissat B."/>
            <person name="Hansel C."/>
            <person name="Singer S."/>
            <person name="Hutchinson M.I."/>
            <person name="de Vries R.P."/>
            <person name="Natvig D.O."/>
            <person name="Powell A.J."/>
            <person name="Tsang A."/>
            <person name="Grigoriev I.V."/>
        </authorList>
    </citation>
    <scope>NUCLEOTIDE SEQUENCE [LARGE SCALE GENOMIC DNA]</scope>
    <source>
        <strain evidence="2 3">CBS 494.80</strain>
    </source>
</reference>
<evidence type="ECO:0000313" key="3">
    <source>
        <dbReference type="Proteomes" id="UP001595075"/>
    </source>
</evidence>
<dbReference type="PANTHER" id="PTHR42791">
    <property type="entry name" value="GNAT FAMILY ACETYLTRANSFERASE"/>
    <property type="match status" value="1"/>
</dbReference>
<evidence type="ECO:0000313" key="2">
    <source>
        <dbReference type="EMBL" id="KAL2062132.1"/>
    </source>
</evidence>
<name>A0ABR4BXR9_9HELO</name>
<dbReference type="Pfam" id="PF00583">
    <property type="entry name" value="Acetyltransf_1"/>
    <property type="match status" value="1"/>
</dbReference>
<dbReference type="PANTHER" id="PTHR42791:SF1">
    <property type="entry name" value="N-ACETYLTRANSFERASE DOMAIN-CONTAINING PROTEIN"/>
    <property type="match status" value="1"/>
</dbReference>
<dbReference type="InterPro" id="IPR000182">
    <property type="entry name" value="GNAT_dom"/>
</dbReference>
<comment type="caution">
    <text evidence="2">The sequence shown here is derived from an EMBL/GenBank/DDBJ whole genome shotgun (WGS) entry which is preliminary data.</text>
</comment>
<dbReference type="InterPro" id="IPR016181">
    <property type="entry name" value="Acyl_CoA_acyltransferase"/>
</dbReference>
<gene>
    <name evidence="2" type="ORF">VTL71DRAFT_6398</name>
</gene>
<evidence type="ECO:0000259" key="1">
    <source>
        <dbReference type="PROSITE" id="PS51186"/>
    </source>
</evidence>
<dbReference type="Gene3D" id="3.40.630.30">
    <property type="match status" value="1"/>
</dbReference>
<protein>
    <recommendedName>
        <fullName evidence="1">N-acetyltransferase domain-containing protein</fullName>
    </recommendedName>
</protein>
<feature type="domain" description="N-acetyltransferase" evidence="1">
    <location>
        <begin position="78"/>
        <end position="217"/>
    </location>
</feature>
<organism evidence="2 3">
    <name type="scientific">Oculimacula yallundae</name>
    <dbReference type="NCBI Taxonomy" id="86028"/>
    <lineage>
        <taxon>Eukaryota</taxon>
        <taxon>Fungi</taxon>
        <taxon>Dikarya</taxon>
        <taxon>Ascomycota</taxon>
        <taxon>Pezizomycotina</taxon>
        <taxon>Leotiomycetes</taxon>
        <taxon>Helotiales</taxon>
        <taxon>Ploettnerulaceae</taxon>
        <taxon>Oculimacula</taxon>
    </lineage>
</organism>
<proteinExistence type="predicted"/>
<dbReference type="PROSITE" id="PS51186">
    <property type="entry name" value="GNAT"/>
    <property type="match status" value="1"/>
</dbReference>
<accession>A0ABR4BXR9</accession>
<dbReference type="Proteomes" id="UP001595075">
    <property type="component" value="Unassembled WGS sequence"/>
</dbReference>
<dbReference type="InterPro" id="IPR052523">
    <property type="entry name" value="Trichothecene_AcTrans"/>
</dbReference>
<dbReference type="SUPFAM" id="SSF55729">
    <property type="entry name" value="Acyl-CoA N-acyltransferases (Nat)"/>
    <property type="match status" value="1"/>
</dbReference>
<dbReference type="EMBL" id="JAZHXI010000017">
    <property type="protein sequence ID" value="KAL2062132.1"/>
    <property type="molecule type" value="Genomic_DNA"/>
</dbReference>
<keyword evidence="3" id="KW-1185">Reference proteome</keyword>